<evidence type="ECO:0000259" key="3">
    <source>
        <dbReference type="SMART" id="SM00854"/>
    </source>
</evidence>
<protein>
    <submittedName>
        <fullName evidence="4">Poly-gamma-glutamate synthesis protein (Capsule biosynthesis protein)</fullName>
    </submittedName>
</protein>
<comment type="similarity">
    <text evidence="1">Belongs to the CapA family.</text>
</comment>
<dbReference type="OrthoDB" id="9799970at2"/>
<dbReference type="PANTHER" id="PTHR33393">
    <property type="entry name" value="POLYGLUTAMINE SYNTHESIS ACCESSORY PROTEIN RV0574C-RELATED"/>
    <property type="match status" value="1"/>
</dbReference>
<proteinExistence type="inferred from homology"/>
<reference evidence="4 5" key="1">
    <citation type="submission" date="2016-10" db="EMBL/GenBank/DDBJ databases">
        <authorList>
            <person name="de Groot N.N."/>
        </authorList>
    </citation>
    <scope>NUCLEOTIDE SEQUENCE [LARGE SCALE GENOMIC DNA]</scope>
    <source>
        <strain evidence="4 5">DSM 22024</strain>
    </source>
</reference>
<feature type="region of interest" description="Disordered" evidence="2">
    <location>
        <begin position="35"/>
        <end position="91"/>
    </location>
</feature>
<sequence length="400" mass="40955">MAGHGGFGRIASARTKLFVSYVAVGALALGAGCSAPPGADPSQPAGGATRAADPATSPASTENPAADRTPTATPRGGTPAPRVTPPAPEPITLAFAGDIHFQNQLRSRLADPGTALAPLRPELSAADLTVANLETAVTTRGAPEDKRYRFRAPPSAFDAVAAAGIDVVTMANNHAVDYGPVGLRDTLAAAAHAPVAVVGIGADAAQAFAPHVARIRGTTVAVIGADAVPDPTTRHFAAGEDTAGIAVAVRPARLLAAVRAARRTADIVVVYLHWGQERVGCPTSGQRDLARMLAGAGADVVVGSHAHVQLGAGTLDDTFVAYGLGNFVWYSRNSRRESTTGVLTLTMTGRSVREARWTPGRVGADGLPRFTSGDQAERLRRDFADLTACTGLGRIGTPPV</sequence>
<evidence type="ECO:0000256" key="1">
    <source>
        <dbReference type="ARBA" id="ARBA00005662"/>
    </source>
</evidence>
<evidence type="ECO:0000313" key="5">
    <source>
        <dbReference type="Proteomes" id="UP000198983"/>
    </source>
</evidence>
<dbReference type="InterPro" id="IPR029052">
    <property type="entry name" value="Metallo-depent_PP-like"/>
</dbReference>
<dbReference type="Gene3D" id="3.60.21.10">
    <property type="match status" value="1"/>
</dbReference>
<feature type="compositionally biased region" description="Low complexity" evidence="2">
    <location>
        <begin position="68"/>
        <end position="81"/>
    </location>
</feature>
<dbReference type="Pfam" id="PF09587">
    <property type="entry name" value="PGA_cap"/>
    <property type="match status" value="1"/>
</dbReference>
<accession>A0A1H1VET8</accession>
<dbReference type="InterPro" id="IPR052169">
    <property type="entry name" value="CW_Biosynth-Accessory"/>
</dbReference>
<dbReference type="SUPFAM" id="SSF56300">
    <property type="entry name" value="Metallo-dependent phosphatases"/>
    <property type="match status" value="1"/>
</dbReference>
<dbReference type="STRING" id="117157.SAMN04489717_4033"/>
<dbReference type="RefSeq" id="WP_092655162.1">
    <property type="nucleotide sequence ID" value="NZ_LT629732.1"/>
</dbReference>
<keyword evidence="5" id="KW-1185">Reference proteome</keyword>
<organism evidence="4 5">
    <name type="scientific">Actinopolymorpha singaporensis</name>
    <dbReference type="NCBI Taxonomy" id="117157"/>
    <lineage>
        <taxon>Bacteria</taxon>
        <taxon>Bacillati</taxon>
        <taxon>Actinomycetota</taxon>
        <taxon>Actinomycetes</taxon>
        <taxon>Propionibacteriales</taxon>
        <taxon>Actinopolymorphaceae</taxon>
        <taxon>Actinopolymorpha</taxon>
    </lineage>
</organism>
<dbReference type="PANTHER" id="PTHR33393:SF13">
    <property type="entry name" value="PGA BIOSYNTHESIS PROTEIN CAPA"/>
    <property type="match status" value="1"/>
</dbReference>
<feature type="domain" description="Capsule synthesis protein CapA" evidence="3">
    <location>
        <begin position="92"/>
        <end position="331"/>
    </location>
</feature>
<dbReference type="CDD" id="cd07381">
    <property type="entry name" value="MPP_CapA"/>
    <property type="match status" value="1"/>
</dbReference>
<dbReference type="EMBL" id="LT629732">
    <property type="protein sequence ID" value="SDS83175.1"/>
    <property type="molecule type" value="Genomic_DNA"/>
</dbReference>
<name>A0A1H1VET8_9ACTN</name>
<dbReference type="InterPro" id="IPR019079">
    <property type="entry name" value="Capsule_synth_CapA"/>
</dbReference>
<evidence type="ECO:0000256" key="2">
    <source>
        <dbReference type="SAM" id="MobiDB-lite"/>
    </source>
</evidence>
<dbReference type="Proteomes" id="UP000198983">
    <property type="component" value="Chromosome I"/>
</dbReference>
<dbReference type="SMART" id="SM00854">
    <property type="entry name" value="PGA_cap"/>
    <property type="match status" value="1"/>
</dbReference>
<dbReference type="AlphaFoldDB" id="A0A1H1VET8"/>
<gene>
    <name evidence="4" type="ORF">SAMN04489717_4033</name>
</gene>
<evidence type="ECO:0000313" key="4">
    <source>
        <dbReference type="EMBL" id="SDS83175.1"/>
    </source>
</evidence>